<protein>
    <recommendedName>
        <fullName evidence="4">Phylloplanin</fullName>
    </recommendedName>
</protein>
<comment type="caution">
    <text evidence="2">The sequence shown here is derived from an EMBL/GenBank/DDBJ whole genome shotgun (WGS) entry which is preliminary data.</text>
</comment>
<dbReference type="PANTHER" id="PTHR34458">
    <property type="entry name" value="POLLEN OLE E 1 ALLERGEN AND EXTENSIN FAMILY PROTEIN-RELATED"/>
    <property type="match status" value="1"/>
</dbReference>
<proteinExistence type="predicted"/>
<name>A0AAV7E4Q0_ARIFI</name>
<dbReference type="EMBL" id="JAINDJ010000006">
    <property type="protein sequence ID" value="KAG9443827.1"/>
    <property type="molecule type" value="Genomic_DNA"/>
</dbReference>
<sequence length="156" mass="15813">MAPSKSLLLVLLLVILSVTSPPAEAQLGGLLGLIRVSGTVFCTANGNMGVNGTSTPVFANAQVQLQCGATKQVVSSTTTDFNGVFSILLDPVTSLLSSLLSDCKLVVATPLSTCNASLPVGGILQSPLQFLGKTLQGLLSVLNVAPGGFSFLPLLG</sequence>
<dbReference type="Proteomes" id="UP000825729">
    <property type="component" value="Unassembled WGS sequence"/>
</dbReference>
<keyword evidence="1" id="KW-0732">Signal</keyword>
<evidence type="ECO:0000313" key="2">
    <source>
        <dbReference type="EMBL" id="KAG9443827.1"/>
    </source>
</evidence>
<keyword evidence="3" id="KW-1185">Reference proteome</keyword>
<dbReference type="Pfam" id="PF01190">
    <property type="entry name" value="Pollen_Ole_e_1"/>
    <property type="match status" value="1"/>
</dbReference>
<dbReference type="InterPro" id="IPR040404">
    <property type="entry name" value="Phylloplanin-like"/>
</dbReference>
<accession>A0AAV7E4Q0</accession>
<evidence type="ECO:0000256" key="1">
    <source>
        <dbReference type="SAM" id="SignalP"/>
    </source>
</evidence>
<feature type="signal peptide" evidence="1">
    <location>
        <begin position="1"/>
        <end position="25"/>
    </location>
</feature>
<feature type="chain" id="PRO_5043922116" description="Phylloplanin" evidence="1">
    <location>
        <begin position="26"/>
        <end position="156"/>
    </location>
</feature>
<evidence type="ECO:0008006" key="4">
    <source>
        <dbReference type="Google" id="ProtNLM"/>
    </source>
</evidence>
<dbReference type="PANTHER" id="PTHR34458:SF5">
    <property type="entry name" value="POLLEN OLE E 1 ALLERGEN AND EXTENSIN FAMILY PROTEIN"/>
    <property type="match status" value="1"/>
</dbReference>
<evidence type="ECO:0000313" key="3">
    <source>
        <dbReference type="Proteomes" id="UP000825729"/>
    </source>
</evidence>
<organism evidence="2 3">
    <name type="scientific">Aristolochia fimbriata</name>
    <name type="common">White veined hardy Dutchman's pipe vine</name>
    <dbReference type="NCBI Taxonomy" id="158543"/>
    <lineage>
        <taxon>Eukaryota</taxon>
        <taxon>Viridiplantae</taxon>
        <taxon>Streptophyta</taxon>
        <taxon>Embryophyta</taxon>
        <taxon>Tracheophyta</taxon>
        <taxon>Spermatophyta</taxon>
        <taxon>Magnoliopsida</taxon>
        <taxon>Magnoliidae</taxon>
        <taxon>Piperales</taxon>
        <taxon>Aristolochiaceae</taxon>
        <taxon>Aristolochia</taxon>
    </lineage>
</organism>
<gene>
    <name evidence="2" type="ORF">H6P81_015167</name>
</gene>
<dbReference type="AlphaFoldDB" id="A0AAV7E4Q0"/>
<reference evidence="2 3" key="1">
    <citation type="submission" date="2021-07" db="EMBL/GenBank/DDBJ databases">
        <title>The Aristolochia fimbriata genome: insights into angiosperm evolution, floral development and chemical biosynthesis.</title>
        <authorList>
            <person name="Jiao Y."/>
        </authorList>
    </citation>
    <scope>NUCLEOTIDE SEQUENCE [LARGE SCALE GENOMIC DNA]</scope>
    <source>
        <strain evidence="2">IBCAS-2021</strain>
        <tissue evidence="2">Leaf</tissue>
    </source>
</reference>